<dbReference type="InterPro" id="IPR010131">
    <property type="entry name" value="MdtP/NodT-like"/>
</dbReference>
<evidence type="ECO:0000256" key="1">
    <source>
        <dbReference type="ARBA" id="ARBA00007613"/>
    </source>
</evidence>
<evidence type="ECO:0000256" key="2">
    <source>
        <dbReference type="RuleBase" id="RU362097"/>
    </source>
</evidence>
<dbReference type="AlphaFoldDB" id="A0A511NLD8"/>
<evidence type="ECO:0000313" key="3">
    <source>
        <dbReference type="EMBL" id="GEM53507.1"/>
    </source>
</evidence>
<comment type="subcellular location">
    <subcellularLocation>
        <location evidence="2">Cell membrane</location>
        <topology evidence="2">Lipid-anchor</topology>
    </subcellularLocation>
</comment>
<dbReference type="EMBL" id="BJXC01000032">
    <property type="protein sequence ID" value="GEM53507.1"/>
    <property type="molecule type" value="Genomic_DNA"/>
</dbReference>
<dbReference type="Pfam" id="PF02321">
    <property type="entry name" value="OEP"/>
    <property type="match status" value="2"/>
</dbReference>
<protein>
    <submittedName>
        <fullName evidence="3">RND transporter</fullName>
    </submittedName>
</protein>
<dbReference type="GeneID" id="84650780"/>
<dbReference type="GO" id="GO:0005886">
    <property type="term" value="C:plasma membrane"/>
    <property type="evidence" value="ECO:0007669"/>
    <property type="project" value="UniProtKB-SubCell"/>
</dbReference>
<dbReference type="InterPro" id="IPR003423">
    <property type="entry name" value="OMP_efflux"/>
</dbReference>
<keyword evidence="2" id="KW-0472">Membrane</keyword>
<keyword evidence="4" id="KW-1185">Reference proteome</keyword>
<reference evidence="3 4" key="1">
    <citation type="submission" date="2019-07" db="EMBL/GenBank/DDBJ databases">
        <title>Whole genome shotgun sequence of Empedobacter brevis NBRC 14943.</title>
        <authorList>
            <person name="Hosoyama A."/>
            <person name="Uohara A."/>
            <person name="Ohji S."/>
            <person name="Ichikawa N."/>
        </authorList>
    </citation>
    <scope>NUCLEOTIDE SEQUENCE [LARGE SCALE GENOMIC DNA]</scope>
    <source>
        <strain evidence="3 4">NBRC 14943</strain>
    </source>
</reference>
<dbReference type="GO" id="GO:0015562">
    <property type="term" value="F:efflux transmembrane transporter activity"/>
    <property type="evidence" value="ECO:0007669"/>
    <property type="project" value="InterPro"/>
</dbReference>
<dbReference type="OrthoDB" id="9770517at2"/>
<keyword evidence="2" id="KW-0564">Palmitate</keyword>
<evidence type="ECO:0000313" key="4">
    <source>
        <dbReference type="Proteomes" id="UP000321245"/>
    </source>
</evidence>
<name>A0A511NLD8_9FLAO</name>
<dbReference type="NCBIfam" id="TIGR01845">
    <property type="entry name" value="outer_NodT"/>
    <property type="match status" value="1"/>
</dbReference>
<dbReference type="Gene3D" id="1.20.1600.10">
    <property type="entry name" value="Outer membrane efflux proteins (OEP)"/>
    <property type="match status" value="1"/>
</dbReference>
<comment type="similarity">
    <text evidence="1 2">Belongs to the outer membrane factor (OMF) (TC 1.B.17) family.</text>
</comment>
<dbReference type="PROSITE" id="PS51257">
    <property type="entry name" value="PROKAR_LIPOPROTEIN"/>
    <property type="match status" value="1"/>
</dbReference>
<dbReference type="Proteomes" id="UP000321245">
    <property type="component" value="Unassembled WGS sequence"/>
</dbReference>
<keyword evidence="2" id="KW-0812">Transmembrane</keyword>
<dbReference type="PANTHER" id="PTHR30203:SF33">
    <property type="entry name" value="BLR4455 PROTEIN"/>
    <property type="match status" value="1"/>
</dbReference>
<organism evidence="3 4">
    <name type="scientific">Empedobacter brevis NBRC 14943 = ATCC 43319</name>
    <dbReference type="NCBI Taxonomy" id="1218108"/>
    <lineage>
        <taxon>Bacteria</taxon>
        <taxon>Pseudomonadati</taxon>
        <taxon>Bacteroidota</taxon>
        <taxon>Flavobacteriia</taxon>
        <taxon>Flavobacteriales</taxon>
        <taxon>Weeksellaceae</taxon>
        <taxon>Empedobacter</taxon>
    </lineage>
</organism>
<dbReference type="RefSeq" id="WP_019976156.1">
    <property type="nucleotide sequence ID" value="NZ_BJXC01000032.1"/>
</dbReference>
<gene>
    <name evidence="3" type="ORF">EB1_32970</name>
</gene>
<dbReference type="STRING" id="1218108.GCA_000382425_02680"/>
<sequence>MNKLALKNIGVGLLFVLTLQSCKITQDYVRPEINMPTAFDNSLVTNDRSVVEIPSYQQFFKDEKLVGIIDQVMANNPDLLIAAEHISANEALLKSVKLNYLPDINLQVNASAQRLSKNSMMGSLASNTVMQEYNLSPSVSWDVDFWGKLKMQREEALANYLSQAENRRALRIQLIAQTAEAYYNLLSLDEQLRITLAVEKSMQETLGLLKVQYAVGDVTSIAIKQSEAQCAETRALIPEIKASIKAQENILQTLAGSYPATVDRKNALGEVAFLSTLNVGIPTDLLQNRPDVKQQEIQLQAANARVGIAKTAFYPSLTITGQGGLNAIKASNWFSIPASLFGTAAAGLTQPIFNKRNIKSNYEQALHQREASVHLFRKSILIAVEEVSTSLNAIDNMKMQIKEVNNRKLAMDKAIADVQILYKYGEANYLEVLTVQQSYFQTELAQSLANQKKINAYIALYKSLGGN</sequence>
<keyword evidence="2" id="KW-0449">Lipoprotein</keyword>
<accession>A0A511NLD8</accession>
<dbReference type="SUPFAM" id="SSF56954">
    <property type="entry name" value="Outer membrane efflux proteins (OEP)"/>
    <property type="match status" value="1"/>
</dbReference>
<dbReference type="PANTHER" id="PTHR30203">
    <property type="entry name" value="OUTER MEMBRANE CATION EFFLUX PROTEIN"/>
    <property type="match status" value="1"/>
</dbReference>
<keyword evidence="2" id="KW-1134">Transmembrane beta strand</keyword>
<dbReference type="Gene3D" id="2.20.200.10">
    <property type="entry name" value="Outer membrane efflux proteins (OEP)"/>
    <property type="match status" value="1"/>
</dbReference>
<comment type="caution">
    <text evidence="3">The sequence shown here is derived from an EMBL/GenBank/DDBJ whole genome shotgun (WGS) entry which is preliminary data.</text>
</comment>
<proteinExistence type="inferred from homology"/>